<dbReference type="Pfam" id="PF02719">
    <property type="entry name" value="Polysacc_synt_2"/>
    <property type="match status" value="1"/>
</dbReference>
<dbReference type="Proteomes" id="UP000297834">
    <property type="component" value="Unassembled WGS sequence"/>
</dbReference>
<dbReference type="AlphaFoldDB" id="A0A4Y7XCE3"/>
<feature type="domain" description="Polysaccharide biosynthesis protein CapD-like" evidence="3">
    <location>
        <begin position="288"/>
        <end position="578"/>
    </location>
</feature>
<dbReference type="OrthoDB" id="9803111at2"/>
<dbReference type="InterPro" id="IPR051203">
    <property type="entry name" value="Polysaccharide_Synthase-Rel"/>
</dbReference>
<dbReference type="Gene3D" id="3.40.50.720">
    <property type="entry name" value="NAD(P)-binding Rossmann-like Domain"/>
    <property type="match status" value="2"/>
</dbReference>
<dbReference type="CDD" id="cd05237">
    <property type="entry name" value="UDP_invert_4-6DH_SDR_e"/>
    <property type="match status" value="1"/>
</dbReference>
<gene>
    <name evidence="4" type="ORF">E2B99_07310</name>
</gene>
<accession>A0A4Y7XCE3</accession>
<feature type="transmembrane region" description="Helical" evidence="2">
    <location>
        <begin position="117"/>
        <end position="138"/>
    </location>
</feature>
<dbReference type="InterPro" id="IPR036291">
    <property type="entry name" value="NAD(P)-bd_dom_sf"/>
</dbReference>
<keyword evidence="2" id="KW-0812">Transmembrane</keyword>
<feature type="transmembrane region" description="Helical" evidence="2">
    <location>
        <begin position="150"/>
        <end position="167"/>
    </location>
</feature>
<evidence type="ECO:0000313" key="4">
    <source>
        <dbReference type="EMBL" id="TEU26814.1"/>
    </source>
</evidence>
<dbReference type="Pfam" id="PF13727">
    <property type="entry name" value="CoA_binding_3"/>
    <property type="match status" value="1"/>
</dbReference>
<evidence type="ECO:0000256" key="1">
    <source>
        <dbReference type="ARBA" id="ARBA00007430"/>
    </source>
</evidence>
<protein>
    <submittedName>
        <fullName evidence="4">Polysaccharide biosynthesis protein</fullName>
    </submittedName>
</protein>
<evidence type="ECO:0000259" key="3">
    <source>
        <dbReference type="Pfam" id="PF02719"/>
    </source>
</evidence>
<proteinExistence type="inferred from homology"/>
<keyword evidence="5" id="KW-1185">Reference proteome</keyword>
<dbReference type="STRING" id="1120977.GCA_000619845_02633"/>
<keyword evidence="2" id="KW-0472">Membrane</keyword>
<organism evidence="4 5">
    <name type="scientific">Alkanindiges illinoisensis</name>
    <dbReference type="NCBI Taxonomy" id="197183"/>
    <lineage>
        <taxon>Bacteria</taxon>
        <taxon>Pseudomonadati</taxon>
        <taxon>Pseudomonadota</taxon>
        <taxon>Gammaproteobacteria</taxon>
        <taxon>Moraxellales</taxon>
        <taxon>Moraxellaceae</taxon>
        <taxon>Alkanindiges</taxon>
    </lineage>
</organism>
<name>A0A4Y7XCE3_9GAMM</name>
<comment type="similarity">
    <text evidence="1">Belongs to the polysaccharide synthase family.</text>
</comment>
<feature type="transmembrane region" description="Helical" evidence="2">
    <location>
        <begin position="24"/>
        <end position="47"/>
    </location>
</feature>
<keyword evidence="2" id="KW-1133">Transmembrane helix</keyword>
<dbReference type="EMBL" id="SNTY01000025">
    <property type="protein sequence ID" value="TEU26814.1"/>
    <property type="molecule type" value="Genomic_DNA"/>
</dbReference>
<evidence type="ECO:0000313" key="5">
    <source>
        <dbReference type="Proteomes" id="UP000297834"/>
    </source>
</evidence>
<feature type="transmembrane region" description="Helical" evidence="2">
    <location>
        <begin position="90"/>
        <end position="111"/>
    </location>
</feature>
<feature type="transmembrane region" description="Helical" evidence="2">
    <location>
        <begin position="59"/>
        <end position="78"/>
    </location>
</feature>
<dbReference type="InterPro" id="IPR003869">
    <property type="entry name" value="Polysac_CapD-like"/>
</dbReference>
<evidence type="ECO:0000256" key="2">
    <source>
        <dbReference type="SAM" id="Phobius"/>
    </source>
</evidence>
<dbReference type="PANTHER" id="PTHR43318:SF1">
    <property type="entry name" value="POLYSACCHARIDE BIOSYNTHESIS PROTEIN EPSC-RELATED"/>
    <property type="match status" value="1"/>
</dbReference>
<comment type="caution">
    <text evidence="4">The sequence shown here is derived from an EMBL/GenBank/DDBJ whole genome shotgun (WGS) entry which is preliminary data.</text>
</comment>
<sequence length="639" mass="71242">MPATKLIRGTLKILSSLPRWQKQLIIMSSDLVIMVFILHFLMAARLLSLDYYLPLQSQVIIYTLTFVFLVLSGLYQEILRSFNENLFKSVLLGLFLLSLVIFSINSMLLHIPRSVPLPYVFLLFIWLWTSRIMARFVLRHRQIILTPTKNILIYGSGSAGIALFNSLKNHAYKRVVGFVEDDPLLVGGRIAGVKVYSSQELARVIPKRQVQKVLLALPSITRSERRQIIEKLEPLMVKVQSVPPIEELVNGRLKISDIQEVDIMDLLGRDPVPPIPHFLKANIEQKVVMVTGAGGSIGSELCRQIIKLNPKLLILLELSEYALYAIEQELKAAAPDLCIIPSLGSVLHQAKLEQLMQNYQVDTVYHAAAYKHVPLVEVNPFVGLMNNSVGTYRCAKAAQNSGVETFVLISTDKAVRPTNVMGASKRIAELACQALAAQPDCKTQFSLVRFGNVLGSSGSVVPLFRKQIAEGLPITVTHPEVTRYFMTIPEAAQLVIQAGAMGKGGDVFLLDMGEPVKIVDLAKRMIFLSGLTPREPEAEHGDIDIVFSGLRNGEKLYEELLLDDANGERTEHSLIVRAVEKQYGLEEVETLLQLITNNARDLHGLDEILTQLEHYVDGYHRSQVFSQPEQLIANCPKSA</sequence>
<dbReference type="SUPFAM" id="SSF51735">
    <property type="entry name" value="NAD(P)-binding Rossmann-fold domains"/>
    <property type="match status" value="2"/>
</dbReference>
<reference evidence="4 5" key="1">
    <citation type="submission" date="2019-03" db="EMBL/GenBank/DDBJ databases">
        <title>Alkanindiges illinoisensis: a potential pathogenic isolated from ascites of a gastric cancer patient with abdominal metastasis.</title>
        <authorList>
            <person name="Hu X."/>
            <person name="Yang B."/>
            <person name="Yan X."/>
            <person name="Lin L."/>
            <person name="Zhao H."/>
            <person name="Zhou F."/>
            <person name="Su B."/>
            <person name="Chen J."/>
            <person name="Rui Y."/>
            <person name="Wang Q."/>
            <person name="Zheng L."/>
        </authorList>
    </citation>
    <scope>NUCLEOTIDE SEQUENCE [LARGE SCALE GENOMIC DNA]</scope>
    <source>
        <strain evidence="4 5">NFYY 23406</strain>
    </source>
</reference>
<dbReference type="PANTHER" id="PTHR43318">
    <property type="entry name" value="UDP-N-ACETYLGLUCOSAMINE 4,6-DEHYDRATASE"/>
    <property type="match status" value="1"/>
</dbReference>